<evidence type="ECO:0000313" key="2">
    <source>
        <dbReference type="Proteomes" id="UP000708208"/>
    </source>
</evidence>
<protein>
    <submittedName>
        <fullName evidence="1">Uncharacterized protein</fullName>
    </submittedName>
</protein>
<gene>
    <name evidence="1" type="ORF">AFUS01_LOCUS41279</name>
</gene>
<accession>A0A8J2PIF5</accession>
<keyword evidence="2" id="KW-1185">Reference proteome</keyword>
<reference evidence="1" key="1">
    <citation type="submission" date="2021-06" db="EMBL/GenBank/DDBJ databases">
        <authorList>
            <person name="Hodson N. C."/>
            <person name="Mongue J. A."/>
            <person name="Jaron S. K."/>
        </authorList>
    </citation>
    <scope>NUCLEOTIDE SEQUENCE</scope>
</reference>
<evidence type="ECO:0000313" key="1">
    <source>
        <dbReference type="EMBL" id="CAG7831538.1"/>
    </source>
</evidence>
<sequence>NPDIGDRHTDATLPQETHEASVGRFRNEVLPVVMPNQVNDYEDKVRSWNSRLSR</sequence>
<dbReference type="EMBL" id="CAJVCH010560961">
    <property type="protein sequence ID" value="CAG7831538.1"/>
    <property type="molecule type" value="Genomic_DNA"/>
</dbReference>
<name>A0A8J2PIF5_9HEXA</name>
<comment type="caution">
    <text evidence="1">The sequence shown here is derived from an EMBL/GenBank/DDBJ whole genome shotgun (WGS) entry which is preliminary data.</text>
</comment>
<feature type="non-terminal residue" evidence="1">
    <location>
        <position position="1"/>
    </location>
</feature>
<dbReference type="AlphaFoldDB" id="A0A8J2PIF5"/>
<dbReference type="Proteomes" id="UP000708208">
    <property type="component" value="Unassembled WGS sequence"/>
</dbReference>
<organism evidence="1 2">
    <name type="scientific">Allacma fusca</name>
    <dbReference type="NCBI Taxonomy" id="39272"/>
    <lineage>
        <taxon>Eukaryota</taxon>
        <taxon>Metazoa</taxon>
        <taxon>Ecdysozoa</taxon>
        <taxon>Arthropoda</taxon>
        <taxon>Hexapoda</taxon>
        <taxon>Collembola</taxon>
        <taxon>Symphypleona</taxon>
        <taxon>Sminthuridae</taxon>
        <taxon>Allacma</taxon>
    </lineage>
</organism>
<proteinExistence type="predicted"/>